<evidence type="ECO:0000313" key="3">
    <source>
        <dbReference type="EMBL" id="EFA74731.1"/>
    </source>
</evidence>
<keyword evidence="1" id="KW-0732">Signal</keyword>
<dbReference type="GO" id="GO:0030435">
    <property type="term" value="P:sporulation resulting in formation of a cellular spore"/>
    <property type="evidence" value="ECO:0007669"/>
    <property type="project" value="UniProtKB-ARBA"/>
</dbReference>
<dbReference type="GO" id="GO:0031160">
    <property type="term" value="C:spore wall"/>
    <property type="evidence" value="ECO:0007669"/>
    <property type="project" value="UniProtKB-ARBA"/>
</dbReference>
<feature type="domain" description="Follistatin-like" evidence="2">
    <location>
        <begin position="181"/>
        <end position="203"/>
    </location>
</feature>
<feature type="domain" description="Follistatin-like" evidence="2">
    <location>
        <begin position="66"/>
        <end position="88"/>
    </location>
</feature>
<feature type="domain" description="Follistatin-like" evidence="2">
    <location>
        <begin position="440"/>
        <end position="462"/>
    </location>
</feature>
<dbReference type="EMBL" id="ADBJ01000060">
    <property type="protein sequence ID" value="EFA74731.1"/>
    <property type="molecule type" value="Genomic_DNA"/>
</dbReference>
<organism evidence="3 4">
    <name type="scientific">Heterostelium pallidum (strain ATCC 26659 / Pp 5 / PN500)</name>
    <name type="common">Cellular slime mold</name>
    <name type="synonym">Polysphondylium pallidum</name>
    <dbReference type="NCBI Taxonomy" id="670386"/>
    <lineage>
        <taxon>Eukaryota</taxon>
        <taxon>Amoebozoa</taxon>
        <taxon>Evosea</taxon>
        <taxon>Eumycetozoa</taxon>
        <taxon>Dictyostelia</taxon>
        <taxon>Acytosteliales</taxon>
        <taxon>Acytosteliaceae</taxon>
        <taxon>Heterostelium</taxon>
    </lineage>
</organism>
<feature type="domain" description="Follistatin-like" evidence="2">
    <location>
        <begin position="342"/>
        <end position="364"/>
    </location>
</feature>
<dbReference type="GeneID" id="31367230"/>
<feature type="signal peptide" evidence="1">
    <location>
        <begin position="1"/>
        <end position="24"/>
    </location>
</feature>
<feature type="domain" description="Follistatin-like" evidence="2">
    <location>
        <begin position="275"/>
        <end position="298"/>
    </location>
</feature>
<name>D3BUE3_HETP5</name>
<accession>D3BUE3</accession>
<feature type="domain" description="Follistatin-like" evidence="2">
    <location>
        <begin position="154"/>
        <end position="176"/>
    </location>
</feature>
<evidence type="ECO:0000313" key="4">
    <source>
        <dbReference type="Proteomes" id="UP000001396"/>
    </source>
</evidence>
<dbReference type="InParanoid" id="D3BUE3"/>
<feature type="domain" description="Follistatin-like" evidence="2">
    <location>
        <begin position="316"/>
        <end position="337"/>
    </location>
</feature>
<feature type="domain" description="Follistatin-like" evidence="2">
    <location>
        <begin position="675"/>
        <end position="697"/>
    </location>
</feature>
<dbReference type="Proteomes" id="UP000001396">
    <property type="component" value="Unassembled WGS sequence"/>
</dbReference>
<feature type="domain" description="Follistatin-like" evidence="2">
    <location>
        <begin position="701"/>
        <end position="724"/>
    </location>
</feature>
<gene>
    <name evidence="3" type="ORF">PPL_11762</name>
</gene>
<dbReference type="SMART" id="SM00274">
    <property type="entry name" value="FOLN"/>
    <property type="match status" value="17"/>
</dbReference>
<dbReference type="InterPro" id="IPR003645">
    <property type="entry name" value="Fol_N"/>
</dbReference>
<feature type="domain" description="Follistatin-like" evidence="2">
    <location>
        <begin position="124"/>
        <end position="146"/>
    </location>
</feature>
<dbReference type="STRING" id="670386.D3BUE3"/>
<feature type="chain" id="PRO_5003041599" description="Follistatin-like domain-containing protein" evidence="1">
    <location>
        <begin position="25"/>
        <end position="771"/>
    </location>
</feature>
<proteinExistence type="predicted"/>
<dbReference type="RefSeq" id="XP_020426865.1">
    <property type="nucleotide sequence ID" value="XM_020582511.1"/>
</dbReference>
<evidence type="ECO:0000259" key="2">
    <source>
        <dbReference type="SMART" id="SM00274"/>
    </source>
</evidence>
<reference evidence="3 4" key="1">
    <citation type="journal article" date="2011" name="Genome Res.">
        <title>Phylogeny-wide analysis of social amoeba genomes highlights ancient origins for complex intercellular communication.</title>
        <authorList>
            <person name="Heidel A.J."/>
            <person name="Lawal H.M."/>
            <person name="Felder M."/>
            <person name="Schilde C."/>
            <person name="Helps N.R."/>
            <person name="Tunggal B."/>
            <person name="Rivero F."/>
            <person name="John U."/>
            <person name="Schleicher M."/>
            <person name="Eichinger L."/>
            <person name="Platzer M."/>
            <person name="Noegel A.A."/>
            <person name="Schaap P."/>
            <person name="Gloeckner G."/>
        </authorList>
    </citation>
    <scope>NUCLEOTIDE SEQUENCE [LARGE SCALE GENOMIC DNA]</scope>
    <source>
        <strain evidence="4">ATCC 26659 / Pp 5 / PN500</strain>
    </source>
</reference>
<feature type="domain" description="Follistatin-like" evidence="2">
    <location>
        <begin position="543"/>
        <end position="565"/>
    </location>
</feature>
<evidence type="ECO:0000256" key="1">
    <source>
        <dbReference type="SAM" id="SignalP"/>
    </source>
</evidence>
<dbReference type="AlphaFoldDB" id="D3BUE3"/>
<feature type="domain" description="Follistatin-like" evidence="2">
    <location>
        <begin position="210"/>
        <end position="233"/>
    </location>
</feature>
<feature type="domain" description="Follistatin-like" evidence="2">
    <location>
        <begin position="578"/>
        <end position="600"/>
    </location>
</feature>
<sequence>MRYSHNNNRSSKVLSILILQIVAAESDFATPTTTPSTCENFRCFQGLTCVMLNGVATCVQQQQQGSCNNYQCQQGFQCQLVNGNPTCIQQQQGSCNNYQCQQGFQCQLINGNPTCVPNQPPKDLCSLVICQPGSQCIMTNGRPQCILSQPPQDLCSLVQCQEGAKCVLTNGRPSCVFVRNSCDGVRCEEGSRCVLINGAVQCIKEDHPKSCSELKCSGKTPKCILLNGVPTCIAISPTPDPTTCTLPCPLGKKCVIVRGKQTCIEKEPPPHPPLTCDRINCPPGLICQVIANYSITCVPEFNTAVTTSGLGSITPTCDQITCTKGACVMVNYQPQCILNLPTCDTVICQRGHTCFVSKSGATCIATMKPPNPPPACCKATCCPEDMFCIELNDQPKCIYANPPPRPGGSGPCRSVKCPPGMACANVQGEPMCTYVTDRTICKDVECPSGMQCVSVNYEPMCTYVITGGTGTISGSPTGASGHFGCKSDAQCPTHQKCVNVNGLLQCVALPSKQICGNVMCMEPQFCSNVNGAPVCVTESSTALCRDMNCPDPSVCAVKDNVAKCVFLSDYHENQGGGLCAAVLCNAPAVCVEFNNMAMCRYPAAGFRKGVQQIADGYILELPSQRNKIPMTIYSKPSECDSVACELWNATCIMLDGTAYCARGGEGQFSDPNSPHCPLISCPSDTTCREHNGIPYCVKVNPCKTFRCPNDQSCRVNEDNEPYCASQNASGCTGITCSKGYQCHDGKCYRDCSTFDCPSRFHKCIMVNGAKK</sequence>
<feature type="domain" description="Follistatin-like" evidence="2">
    <location>
        <begin position="94"/>
        <end position="116"/>
    </location>
</feature>
<keyword evidence="4" id="KW-1185">Reference proteome</keyword>
<comment type="caution">
    <text evidence="3">The sequence shown here is derived from an EMBL/GenBank/DDBJ whole genome shotgun (WGS) entry which is preliminary data.</text>
</comment>
<feature type="domain" description="Follistatin-like" evidence="2">
    <location>
        <begin position="411"/>
        <end position="433"/>
    </location>
</feature>
<protein>
    <recommendedName>
        <fullName evidence="2">Follistatin-like domain-containing protein</fullName>
    </recommendedName>
</protein>
<dbReference type="OMA" id="CIECYCG"/>
<feature type="domain" description="Follistatin-like" evidence="2">
    <location>
        <begin position="514"/>
        <end position="536"/>
    </location>
</feature>
<feature type="domain" description="Follistatin-like" evidence="2">
    <location>
        <begin position="37"/>
        <end position="59"/>
    </location>
</feature>